<feature type="transmembrane region" description="Helical" evidence="12">
    <location>
        <begin position="938"/>
        <end position="960"/>
    </location>
</feature>
<comment type="caution">
    <text evidence="15">The sequence shown here is derived from an EMBL/GenBank/DDBJ whole genome shotgun (WGS) entry which is preliminary data.</text>
</comment>
<feature type="chain" id="PRO_5025487928" evidence="13">
    <location>
        <begin position="26"/>
        <end position="981"/>
    </location>
</feature>
<evidence type="ECO:0000256" key="4">
    <source>
        <dbReference type="ARBA" id="ARBA00022614"/>
    </source>
</evidence>
<gene>
    <name evidence="15" type="ORF">F3Y22_tig00000329pilonHSYRG00045</name>
</gene>
<organism evidence="15 16">
    <name type="scientific">Hibiscus syriacus</name>
    <name type="common">Rose of Sharon</name>
    <dbReference type="NCBI Taxonomy" id="106335"/>
    <lineage>
        <taxon>Eukaryota</taxon>
        <taxon>Viridiplantae</taxon>
        <taxon>Streptophyta</taxon>
        <taxon>Embryophyta</taxon>
        <taxon>Tracheophyta</taxon>
        <taxon>Spermatophyta</taxon>
        <taxon>Magnoliopsida</taxon>
        <taxon>eudicotyledons</taxon>
        <taxon>Gunneridae</taxon>
        <taxon>Pentapetalae</taxon>
        <taxon>rosids</taxon>
        <taxon>malvids</taxon>
        <taxon>Malvales</taxon>
        <taxon>Malvaceae</taxon>
        <taxon>Malvoideae</taxon>
        <taxon>Hibiscus</taxon>
    </lineage>
</organism>
<dbReference type="InterPro" id="IPR001611">
    <property type="entry name" value="Leu-rich_rpt"/>
</dbReference>
<evidence type="ECO:0000256" key="13">
    <source>
        <dbReference type="SAM" id="SignalP"/>
    </source>
</evidence>
<dbReference type="InterPro" id="IPR046956">
    <property type="entry name" value="RLP23-like"/>
</dbReference>
<evidence type="ECO:0000256" key="11">
    <source>
        <dbReference type="ARBA" id="ARBA00023180"/>
    </source>
</evidence>
<evidence type="ECO:0000256" key="12">
    <source>
        <dbReference type="SAM" id="Phobius"/>
    </source>
</evidence>
<keyword evidence="7" id="KW-0677">Repeat</keyword>
<keyword evidence="8 12" id="KW-1133">Transmembrane helix</keyword>
<dbReference type="Gene3D" id="3.80.10.10">
    <property type="entry name" value="Ribonuclease Inhibitor"/>
    <property type="match status" value="4"/>
</dbReference>
<dbReference type="Proteomes" id="UP000436088">
    <property type="component" value="Unassembled WGS sequence"/>
</dbReference>
<dbReference type="PROSITE" id="PS51450">
    <property type="entry name" value="LRR"/>
    <property type="match status" value="1"/>
</dbReference>
<comment type="subcellular location">
    <subcellularLocation>
        <location evidence="1">Cell membrane</location>
        <topology evidence="1">Single-pass type I membrane protein</topology>
    </subcellularLocation>
</comment>
<dbReference type="AlphaFoldDB" id="A0A6A3D211"/>
<protein>
    <submittedName>
        <fullName evidence="15">Pentatricopeptide repeat-containing protein</fullName>
    </submittedName>
</protein>
<dbReference type="Pfam" id="PF00560">
    <property type="entry name" value="LRR_1"/>
    <property type="match status" value="9"/>
</dbReference>
<feature type="signal peptide" evidence="13">
    <location>
        <begin position="1"/>
        <end position="25"/>
    </location>
</feature>
<reference evidence="15" key="1">
    <citation type="submission" date="2019-09" db="EMBL/GenBank/DDBJ databases">
        <title>Draft genome information of white flower Hibiscus syriacus.</title>
        <authorList>
            <person name="Kim Y.-M."/>
        </authorList>
    </citation>
    <scope>NUCLEOTIDE SEQUENCE [LARGE SCALE GENOMIC DNA]</scope>
    <source>
        <strain evidence="15">YM2019G1</strain>
    </source>
</reference>
<dbReference type="Pfam" id="PF08263">
    <property type="entry name" value="LRRNT_2"/>
    <property type="match status" value="1"/>
</dbReference>
<keyword evidence="16" id="KW-1185">Reference proteome</keyword>
<dbReference type="InterPro" id="IPR003591">
    <property type="entry name" value="Leu-rich_rpt_typical-subtyp"/>
</dbReference>
<evidence type="ECO:0000256" key="7">
    <source>
        <dbReference type="ARBA" id="ARBA00022737"/>
    </source>
</evidence>
<evidence type="ECO:0000256" key="8">
    <source>
        <dbReference type="ARBA" id="ARBA00022989"/>
    </source>
</evidence>
<dbReference type="FunFam" id="3.80.10.10:FF:000213">
    <property type="entry name" value="Tyrosine-sulfated glycopeptide receptor 1"/>
    <property type="match status" value="1"/>
</dbReference>
<comment type="similarity">
    <text evidence="2">Belongs to the RLP family.</text>
</comment>
<keyword evidence="9 12" id="KW-0472">Membrane</keyword>
<keyword evidence="4" id="KW-0433">Leucine-rich repeat</keyword>
<accession>A0A6A3D211</accession>
<name>A0A6A3D211_HIBSY</name>
<dbReference type="SMART" id="SM00369">
    <property type="entry name" value="LRR_TYP"/>
    <property type="match status" value="10"/>
</dbReference>
<feature type="domain" description="Leucine-rich repeat-containing N-terminal plant-type" evidence="14">
    <location>
        <begin position="32"/>
        <end position="80"/>
    </location>
</feature>
<dbReference type="SUPFAM" id="SSF52058">
    <property type="entry name" value="L domain-like"/>
    <property type="match status" value="3"/>
</dbReference>
<proteinExistence type="inferred from homology"/>
<keyword evidence="6 13" id="KW-0732">Signal</keyword>
<evidence type="ECO:0000256" key="10">
    <source>
        <dbReference type="ARBA" id="ARBA00023170"/>
    </source>
</evidence>
<dbReference type="InterPro" id="IPR032675">
    <property type="entry name" value="LRR_dom_sf"/>
</dbReference>
<dbReference type="FunFam" id="3.80.10.10:FF:000095">
    <property type="entry name" value="LRR receptor-like serine/threonine-protein kinase GSO1"/>
    <property type="match status" value="1"/>
</dbReference>
<sequence>MGCSLAFALVSFMICLFQFTPCVSSVQPLCRSDERLALFQFKESLNVDEEASADPFAYPKAEGWKFQGVDCCHWDGIECDHNTGHVTALDLSSSFLYGTINSTSSLFHLVHLRKLNLADNHFNFSEIPSRLGNLSMLTYLNLSNSVFSGEIPLQISSLSRLTSLDLSNEAELECPDFRSLIRKLTNLKHLHLSHVIVSSPVPSILMNLSSLSSLDLSHCGLSGELPTSIFQLPNIQFLDVSNNLHLTGTLPATFSSRRLKFLSVGFTSFSDVLPASIGSLDSLKFLDVTACKFGGPLPSSLGNLTKLTGLALQNNSFSGDIPSSLSNLTRMGFLSLGINKFNLNTIPSWFANFNKLHELHLSFCRIKGPIPSFLANLTQLVVLDLNQNQFTGGFPVGIANLTWLKSLSLGSNMLDGALPDSIFGLQNLELLEIYSNRLSGIVEMDQFMRLKHLKVLYLSSNNFTLLSVSETSPNTSILPMFNELGLGSCNLRQFPNLLRDQNQLVYLDLSRNNIQGQVPKWIWEMSLETLLLLDLSFNSLTGFHESPTDTLLPWSNILLLDLSSNLFQGSPPIPSRSIMVYSASNNSFTGEIPQLFCSMASLQVLDLSRNNLSDIIPQCLSNVSTSLSVLNLHVNDFHGPIPQAWMSGNKLKMINLGQNKLEGKLPRSLVMCRMLEFLDIGNNRIRDTWPFWLGNLPELKILILRSNRFQGEIKSGEFDSVFPKLRVIDLSNNGFIGLLPSSYMESWNAMKRFHVEHLSYMQANLYDHMFMAGLTIPDEYNYSMTMTNKGINMEYTKIIEVFMAMDLSCNKFRGEIPESIGNLKGLQLLNLSNNFLVGQIPSVMGTLTNLEALDLSHNQFVGRIPWQLRQLNFLEVFNVSYNHLSGPIPQGTQMDTFPNTSFDGNAGLCGNPLSKKCEDLESPLPPSSSTFEGIELEWRGVLVGFGICFLVGTSFGCVVVTRNLKWFAMTFGIRLPRMPKQ</sequence>
<dbReference type="Pfam" id="PF13855">
    <property type="entry name" value="LRR_8"/>
    <property type="match status" value="2"/>
</dbReference>
<dbReference type="PANTHER" id="PTHR48061">
    <property type="entry name" value="LEUCINE-RICH REPEAT RECEPTOR PROTEIN KINASE EMS1-LIKE-RELATED"/>
    <property type="match status" value="1"/>
</dbReference>
<keyword evidence="3" id="KW-1003">Cell membrane</keyword>
<keyword evidence="5 12" id="KW-0812">Transmembrane</keyword>
<evidence type="ECO:0000313" key="15">
    <source>
        <dbReference type="EMBL" id="KAE8735805.1"/>
    </source>
</evidence>
<dbReference type="PRINTS" id="PR00019">
    <property type="entry name" value="LEURICHRPT"/>
</dbReference>
<evidence type="ECO:0000256" key="9">
    <source>
        <dbReference type="ARBA" id="ARBA00023136"/>
    </source>
</evidence>
<evidence type="ECO:0000256" key="1">
    <source>
        <dbReference type="ARBA" id="ARBA00004251"/>
    </source>
</evidence>
<keyword evidence="10" id="KW-0675">Receptor</keyword>
<dbReference type="EMBL" id="VEPZ02000031">
    <property type="protein sequence ID" value="KAE8735805.1"/>
    <property type="molecule type" value="Genomic_DNA"/>
</dbReference>
<evidence type="ECO:0000256" key="6">
    <source>
        <dbReference type="ARBA" id="ARBA00022729"/>
    </source>
</evidence>
<dbReference type="GO" id="GO:0005886">
    <property type="term" value="C:plasma membrane"/>
    <property type="evidence" value="ECO:0007669"/>
    <property type="project" value="UniProtKB-SubCell"/>
</dbReference>
<keyword evidence="11" id="KW-0325">Glycoprotein</keyword>
<evidence type="ECO:0000256" key="5">
    <source>
        <dbReference type="ARBA" id="ARBA00022692"/>
    </source>
</evidence>
<evidence type="ECO:0000259" key="14">
    <source>
        <dbReference type="Pfam" id="PF08263"/>
    </source>
</evidence>
<dbReference type="InterPro" id="IPR013210">
    <property type="entry name" value="LRR_N_plant-typ"/>
</dbReference>
<dbReference type="PANTHER" id="PTHR48061:SF12">
    <property type="entry name" value="DISEASE RESISTANCE LIKE PROTEIN"/>
    <property type="match status" value="1"/>
</dbReference>
<evidence type="ECO:0000256" key="3">
    <source>
        <dbReference type="ARBA" id="ARBA00022475"/>
    </source>
</evidence>
<evidence type="ECO:0000313" key="16">
    <source>
        <dbReference type="Proteomes" id="UP000436088"/>
    </source>
</evidence>
<evidence type="ECO:0000256" key="2">
    <source>
        <dbReference type="ARBA" id="ARBA00009592"/>
    </source>
</evidence>